<name>A0A0X8GYI4_9FIRM</name>
<keyword evidence="1" id="KW-0812">Transmembrane</keyword>
<proteinExistence type="predicted"/>
<dbReference type="Gene3D" id="2.170.120.30">
    <property type="match status" value="2"/>
</dbReference>
<keyword evidence="3" id="KW-1185">Reference proteome</keyword>
<feature type="transmembrane region" description="Helical" evidence="1">
    <location>
        <begin position="64"/>
        <end position="82"/>
    </location>
</feature>
<evidence type="ECO:0000256" key="1">
    <source>
        <dbReference type="SAM" id="Phobius"/>
    </source>
</evidence>
<dbReference type="PANTHER" id="PTHR37804:SF1">
    <property type="entry name" value="CDAA REGULATORY PROTEIN CDAR"/>
    <property type="match status" value="1"/>
</dbReference>
<evidence type="ECO:0000313" key="3">
    <source>
        <dbReference type="Proteomes" id="UP000063781"/>
    </source>
</evidence>
<dbReference type="InterPro" id="IPR012505">
    <property type="entry name" value="YbbR"/>
</dbReference>
<dbReference type="Proteomes" id="UP000063781">
    <property type="component" value="Chromosome"/>
</dbReference>
<dbReference type="KEGG" id="erl:AOC36_01900"/>
<sequence length="451" mass="50149">MSEKHKGSKGHPTNEKTEIAQRIAKQSARFARRYEAVTDFVSRIFRWFSAWFDRIIFNQKYSKLVAFVVAILVVMAFTNNPVEPLFQTKTLTRVKVNAIYNSEMYEVEGIPEYVEVNIIGDYSDVISVNANDITVDLDLGKLTEGQHQVDFVPVGVSQRVRATVTPSSARVTIRLKETKTMELSYDFINLDKLGNQFVLGEVTLDNRDVTISASRETLDTIAFVKALIDVSGKTETFTQEANVVAYDQNGNRVENADVIPRVVNATVEVSSPSKTVPIYVSIEGAIPNNKAVASITQDHNAITIYGPLSVLDTIDEIVISVPASTLTQGRMTHNITLPTGVRYGNVSKVNLDVKLGDAVTQTFDNIPITYRENVNGFKIRATNEDDFTTSITVTGTAENIASFNRDNIAVFINMRNIQEGNNQEVQLYVDSNFTLLNIVSTKQTIIIDVIK</sequence>
<dbReference type="InterPro" id="IPR053154">
    <property type="entry name" value="c-di-AMP_regulator"/>
</dbReference>
<keyword evidence="1" id="KW-1133">Transmembrane helix</keyword>
<reference evidence="2 3" key="1">
    <citation type="submission" date="2015-10" db="EMBL/GenBank/DDBJ databases">
        <title>Erysipelothrix larvae sp. LV19 isolated from the larval gut of the rhinoceros beetle, Trypoxylus dichotomus.</title>
        <authorList>
            <person name="Lim S."/>
            <person name="Kim B.-C."/>
        </authorList>
    </citation>
    <scope>NUCLEOTIDE SEQUENCE [LARGE SCALE GENOMIC DNA]</scope>
    <source>
        <strain evidence="2 3">LV19</strain>
    </source>
</reference>
<dbReference type="RefSeq" id="WP_067630651.1">
    <property type="nucleotide sequence ID" value="NZ_CP013213.1"/>
</dbReference>
<keyword evidence="1" id="KW-0472">Membrane</keyword>
<accession>A0A0X8GYI4</accession>
<gene>
    <name evidence="2" type="ORF">AOC36_01900</name>
</gene>
<dbReference type="EMBL" id="CP013213">
    <property type="protein sequence ID" value="AMC92779.1"/>
    <property type="molecule type" value="Genomic_DNA"/>
</dbReference>
<dbReference type="Pfam" id="PF07949">
    <property type="entry name" value="YbbR"/>
    <property type="match status" value="3"/>
</dbReference>
<dbReference type="AlphaFoldDB" id="A0A0X8GYI4"/>
<dbReference type="Gene3D" id="2.170.120.40">
    <property type="entry name" value="YbbR-like domain"/>
    <property type="match status" value="2"/>
</dbReference>
<evidence type="ECO:0000313" key="2">
    <source>
        <dbReference type="EMBL" id="AMC92779.1"/>
    </source>
</evidence>
<evidence type="ECO:0008006" key="4">
    <source>
        <dbReference type="Google" id="ProtNLM"/>
    </source>
</evidence>
<dbReference type="STRING" id="1514105.AOC36_01900"/>
<protein>
    <recommendedName>
        <fullName evidence="4">YbbR-like protein</fullName>
    </recommendedName>
</protein>
<dbReference type="PANTHER" id="PTHR37804">
    <property type="entry name" value="CDAA REGULATORY PROTEIN CDAR"/>
    <property type="match status" value="1"/>
</dbReference>
<organism evidence="2 3">
    <name type="scientific">Erysipelothrix larvae</name>
    <dbReference type="NCBI Taxonomy" id="1514105"/>
    <lineage>
        <taxon>Bacteria</taxon>
        <taxon>Bacillati</taxon>
        <taxon>Bacillota</taxon>
        <taxon>Erysipelotrichia</taxon>
        <taxon>Erysipelotrichales</taxon>
        <taxon>Erysipelotrichaceae</taxon>
        <taxon>Erysipelothrix</taxon>
    </lineage>
</organism>